<dbReference type="GO" id="GO:0033745">
    <property type="term" value="F:L-methionine-(R)-S-oxide reductase activity"/>
    <property type="evidence" value="ECO:0007669"/>
    <property type="project" value="TreeGrafter"/>
</dbReference>
<dbReference type="Gene3D" id="3.30.450.40">
    <property type="match status" value="1"/>
</dbReference>
<dbReference type="PANTHER" id="PTHR21021:SF15">
    <property type="entry name" value="FREE METHIONINE-R-SULFOXIDE REDUCTASE"/>
    <property type="match status" value="1"/>
</dbReference>
<dbReference type="PANTHER" id="PTHR21021">
    <property type="entry name" value="GAF/PUTATIVE CYTOSKELETAL PROTEIN"/>
    <property type="match status" value="1"/>
</dbReference>
<dbReference type="SUPFAM" id="SSF55781">
    <property type="entry name" value="GAF domain-like"/>
    <property type="match status" value="1"/>
</dbReference>
<dbReference type="InterPro" id="IPR022085">
    <property type="entry name" value="OpdG"/>
</dbReference>
<evidence type="ECO:0000313" key="3">
    <source>
        <dbReference type="EMBL" id="KAK6951316.1"/>
    </source>
</evidence>
<evidence type="ECO:0000313" key="4">
    <source>
        <dbReference type="Proteomes" id="UP001369815"/>
    </source>
</evidence>
<evidence type="ECO:0000256" key="1">
    <source>
        <dbReference type="ARBA" id="ARBA00038454"/>
    </source>
</evidence>
<dbReference type="InterPro" id="IPR029016">
    <property type="entry name" value="GAF-like_dom_sf"/>
</dbReference>
<evidence type="ECO:0000259" key="2">
    <source>
        <dbReference type="Pfam" id="PF13185"/>
    </source>
</evidence>
<sequence length="397" mass="44247">MIAIPDTWFNEKVRDEVATAEQTATFKAYLEGEIEAEEAATLITADVHQATLEDTTSAKEINHELCNLWEFIIDVILSWPSEHLNVANLLDSISKLPHVDRTGRDSLEITMDGTGTVRDSELWQDLPRFWNLFSDYWHSLAGWPYSRPEIRAEEGANSAWTNINSFAAIVFMSGPFAGMPLLGDWGCYVVKKATKSDYEPIESHIPSAAVWLRIAGKELGHFYSTRYEGTLMWERWDGWRDEYKRISRSDIVHADASNFAEGVTKEQAYTQVLLQAEGLFDGQRNWGTSSKPQLILGPFQGKVACQTIAFGKGVCGTAAETQTTQLVPDVEKFPGHIACDGDSKSEIVVPIVVEGEGGAKKLVAIIDIDCADLNGFDDVDKKYLEQLAELLARSSDW</sequence>
<proteinExistence type="inferred from homology"/>
<dbReference type="InterPro" id="IPR051330">
    <property type="entry name" value="Phosphatase_reg/MetRdx"/>
</dbReference>
<dbReference type="EMBL" id="JBANMG010000007">
    <property type="protein sequence ID" value="KAK6951316.1"/>
    <property type="molecule type" value="Genomic_DNA"/>
</dbReference>
<gene>
    <name evidence="3" type="ORF">Daesc_007849</name>
</gene>
<dbReference type="Pfam" id="PF12311">
    <property type="entry name" value="DUF3632"/>
    <property type="match status" value="1"/>
</dbReference>
<dbReference type="Proteomes" id="UP001369815">
    <property type="component" value="Unassembled WGS sequence"/>
</dbReference>
<comment type="caution">
    <text evidence="3">The sequence shown here is derived from an EMBL/GenBank/DDBJ whole genome shotgun (WGS) entry which is preliminary data.</text>
</comment>
<accession>A0AAX6MFT7</accession>
<dbReference type="PROSITE" id="PS01320">
    <property type="entry name" value="UPF0067"/>
    <property type="match status" value="1"/>
</dbReference>
<dbReference type="Pfam" id="PF13185">
    <property type="entry name" value="GAF_2"/>
    <property type="match status" value="1"/>
</dbReference>
<comment type="similarity">
    <text evidence="1">Belongs to the free Met sulfoxide reductase family.</text>
</comment>
<feature type="domain" description="GAF" evidence="2">
    <location>
        <begin position="296"/>
        <end position="392"/>
    </location>
</feature>
<dbReference type="InterPro" id="IPR000614">
    <property type="entry name" value="FRMsr_CS"/>
</dbReference>
<dbReference type="InterPro" id="IPR003018">
    <property type="entry name" value="GAF"/>
</dbReference>
<protein>
    <recommendedName>
        <fullName evidence="2">GAF domain-containing protein</fullName>
    </recommendedName>
</protein>
<dbReference type="GO" id="GO:0005829">
    <property type="term" value="C:cytosol"/>
    <property type="evidence" value="ECO:0007669"/>
    <property type="project" value="TreeGrafter"/>
</dbReference>
<dbReference type="AlphaFoldDB" id="A0AAX6MFT7"/>
<organism evidence="3 4">
    <name type="scientific">Daldinia eschscholtzii</name>
    <dbReference type="NCBI Taxonomy" id="292717"/>
    <lineage>
        <taxon>Eukaryota</taxon>
        <taxon>Fungi</taxon>
        <taxon>Dikarya</taxon>
        <taxon>Ascomycota</taxon>
        <taxon>Pezizomycotina</taxon>
        <taxon>Sordariomycetes</taxon>
        <taxon>Xylariomycetidae</taxon>
        <taxon>Xylariales</taxon>
        <taxon>Hypoxylaceae</taxon>
        <taxon>Daldinia</taxon>
    </lineage>
</organism>
<keyword evidence="4" id="KW-1185">Reference proteome</keyword>
<name>A0AAX6MFT7_9PEZI</name>
<reference evidence="3 4" key="1">
    <citation type="journal article" date="2024" name="Front Chem Biol">
        <title>Unveiling the potential of Daldinia eschscholtzii MFLUCC 19-0629 through bioactivity and bioinformatics studies for enhanced sustainable agriculture production.</title>
        <authorList>
            <person name="Brooks S."/>
            <person name="Weaver J.A."/>
            <person name="Klomchit A."/>
            <person name="Alharthi S.A."/>
            <person name="Onlamun T."/>
            <person name="Nurani R."/>
            <person name="Vong T.K."/>
            <person name="Alberti F."/>
            <person name="Greco C."/>
        </authorList>
    </citation>
    <scope>NUCLEOTIDE SEQUENCE [LARGE SCALE GENOMIC DNA]</scope>
    <source>
        <strain evidence="3">MFLUCC 19-0629</strain>
    </source>
</reference>